<keyword evidence="2" id="KW-1185">Reference proteome</keyword>
<comment type="caution">
    <text evidence="1">The sequence shown here is derived from an EMBL/GenBank/DDBJ whole genome shotgun (WGS) entry which is preliminary data.</text>
</comment>
<evidence type="ECO:0000313" key="2">
    <source>
        <dbReference type="Proteomes" id="UP001205890"/>
    </source>
</evidence>
<name>A0ABT1L7X3_9HYPH</name>
<dbReference type="SUPFAM" id="SSF46458">
    <property type="entry name" value="Globin-like"/>
    <property type="match status" value="1"/>
</dbReference>
<sequence>MSAPSSQAALSPGGSVGVDPDLVAAIVDAFYAKVRADATLGPIFEAAVHDWPSHLARLRDFWSSITLMTGDYKGRPLQAHMGLPELTDDHFRRWLALFDETLAELCTPAQAEVFATRARRIADSFRYGLALRRGELVSPLA</sequence>
<organism evidence="1 2">
    <name type="scientific">Alsobacter ponti</name>
    <dbReference type="NCBI Taxonomy" id="2962936"/>
    <lineage>
        <taxon>Bacteria</taxon>
        <taxon>Pseudomonadati</taxon>
        <taxon>Pseudomonadota</taxon>
        <taxon>Alphaproteobacteria</taxon>
        <taxon>Hyphomicrobiales</taxon>
        <taxon>Alsobacteraceae</taxon>
        <taxon>Alsobacter</taxon>
    </lineage>
</organism>
<dbReference type="CDD" id="cd08916">
    <property type="entry name" value="TrHb3_P"/>
    <property type="match status" value="1"/>
</dbReference>
<dbReference type="EMBL" id="JANCLU010000002">
    <property type="protein sequence ID" value="MCP8937585.1"/>
    <property type="molecule type" value="Genomic_DNA"/>
</dbReference>
<dbReference type="InterPro" id="IPR012292">
    <property type="entry name" value="Globin/Proto"/>
</dbReference>
<accession>A0ABT1L7X3</accession>
<evidence type="ECO:0000313" key="1">
    <source>
        <dbReference type="EMBL" id="MCP8937585.1"/>
    </source>
</evidence>
<dbReference type="Proteomes" id="UP001205890">
    <property type="component" value="Unassembled WGS sequence"/>
</dbReference>
<dbReference type="Gene3D" id="1.10.490.10">
    <property type="entry name" value="Globins"/>
    <property type="match status" value="1"/>
</dbReference>
<protein>
    <submittedName>
        <fullName evidence="1">Group III truncated hemoglobin</fullName>
    </submittedName>
</protein>
<proteinExistence type="predicted"/>
<dbReference type="RefSeq" id="WP_254738716.1">
    <property type="nucleotide sequence ID" value="NZ_JANCLU010000002.1"/>
</dbReference>
<reference evidence="1 2" key="1">
    <citation type="submission" date="2022-07" db="EMBL/GenBank/DDBJ databases">
        <authorList>
            <person name="Li W.-J."/>
            <person name="Deng Q.-Q."/>
        </authorList>
    </citation>
    <scope>NUCLEOTIDE SEQUENCE [LARGE SCALE GENOMIC DNA]</scope>
    <source>
        <strain evidence="1 2">SYSU M60028</strain>
    </source>
</reference>
<dbReference type="InterPro" id="IPR009050">
    <property type="entry name" value="Globin-like_sf"/>
</dbReference>
<gene>
    <name evidence="1" type="ORF">NK718_03585</name>
</gene>